<evidence type="ECO:0000256" key="2">
    <source>
        <dbReference type="SAM" id="Phobius"/>
    </source>
</evidence>
<organism evidence="3 4">
    <name type="scientific">Arthrobacter alpinus</name>
    <dbReference type="NCBI Taxonomy" id="656366"/>
    <lineage>
        <taxon>Bacteria</taxon>
        <taxon>Bacillati</taxon>
        <taxon>Actinomycetota</taxon>
        <taxon>Actinomycetes</taxon>
        <taxon>Micrococcales</taxon>
        <taxon>Micrococcaceae</taxon>
        <taxon>Arthrobacter</taxon>
    </lineage>
</organism>
<keyword evidence="2" id="KW-0812">Transmembrane</keyword>
<feature type="transmembrane region" description="Helical" evidence="2">
    <location>
        <begin position="143"/>
        <end position="164"/>
    </location>
</feature>
<proteinExistence type="predicted"/>
<reference evidence="4" key="1">
    <citation type="submission" date="2015-11" db="EMBL/GenBank/DDBJ databases">
        <authorList>
            <person name="Kumar R."/>
            <person name="Singh D."/>
            <person name="Swarnkar M.K."/>
            <person name="Singh A.K."/>
            <person name="Kumar S."/>
        </authorList>
    </citation>
    <scope>NUCLEOTIDE SEQUENCE [LARGE SCALE GENOMIC DNA]</scope>
    <source>
        <strain evidence="4">ERGS4:06</strain>
    </source>
</reference>
<accession>A0A0S2M2H6</accession>
<feature type="transmembrane region" description="Helical" evidence="2">
    <location>
        <begin position="43"/>
        <end position="66"/>
    </location>
</feature>
<feature type="region of interest" description="Disordered" evidence="1">
    <location>
        <begin position="1"/>
        <end position="23"/>
    </location>
</feature>
<keyword evidence="2" id="KW-1133">Transmembrane helix</keyword>
<gene>
    <name evidence="3" type="ORF">AS189_17615</name>
</gene>
<evidence type="ECO:0000313" key="3">
    <source>
        <dbReference type="EMBL" id="ALO67971.1"/>
    </source>
</evidence>
<dbReference type="RefSeq" id="WP_062291883.1">
    <property type="nucleotide sequence ID" value="NZ_CP013200.1"/>
</dbReference>
<keyword evidence="2" id="KW-0472">Membrane</keyword>
<evidence type="ECO:0000256" key="1">
    <source>
        <dbReference type="SAM" id="MobiDB-lite"/>
    </source>
</evidence>
<evidence type="ECO:0000313" key="4">
    <source>
        <dbReference type="Proteomes" id="UP000059574"/>
    </source>
</evidence>
<dbReference type="AlphaFoldDB" id="A0A0S2M2H6"/>
<name>A0A0S2M2H6_9MICC</name>
<sequence length="172" mass="18226">MTGVGNESGPGVHRLGAERTEAGPYTPGQLARWSKQDAFRMEYGVLALLTGWFVTFVVFCLGLTVASVGAGGSDGFGWGFLFLALMFGFPVAAIIGLPLAIAIASPLRRVHNQWLHVPVFALAVGAAMGVVVAFPYDLQEKDVWLLLAPVLWAAASAAIGRASVIKMVARRN</sequence>
<dbReference type="Proteomes" id="UP000059574">
    <property type="component" value="Chromosome"/>
</dbReference>
<dbReference type="OrthoDB" id="4952863at2"/>
<dbReference type="EMBL" id="CP013200">
    <property type="protein sequence ID" value="ALO67971.1"/>
    <property type="molecule type" value="Genomic_DNA"/>
</dbReference>
<feature type="transmembrane region" description="Helical" evidence="2">
    <location>
        <begin position="115"/>
        <end position="137"/>
    </location>
</feature>
<feature type="transmembrane region" description="Helical" evidence="2">
    <location>
        <begin position="78"/>
        <end position="103"/>
    </location>
</feature>
<protein>
    <submittedName>
        <fullName evidence="3">Uncharacterized protein</fullName>
    </submittedName>
</protein>
<reference evidence="3 4" key="2">
    <citation type="journal article" date="2016" name="J. Biotechnol.">
        <title>Complete genome sequence of Arthrobacter alpinus ERGS4:06, a yellow pigmented bacterium tolerant to cold and radiations isolated from Sikkim Himalaya.</title>
        <authorList>
            <person name="Kumar R."/>
            <person name="Singh D."/>
            <person name="Swarnkar M.K."/>
            <person name="Singh A.K."/>
            <person name="Kumar S."/>
        </authorList>
    </citation>
    <scope>NUCLEOTIDE SEQUENCE [LARGE SCALE GENOMIC DNA]</scope>
    <source>
        <strain evidence="3 4">ERGS4:06</strain>
    </source>
</reference>